<dbReference type="SUPFAM" id="SSF140591">
    <property type="entry name" value="Type III secretion system domain"/>
    <property type="match status" value="2"/>
</dbReference>
<dbReference type="InterPro" id="IPR010812">
    <property type="entry name" value="HrpJ-like"/>
</dbReference>
<evidence type="ECO:0000259" key="3">
    <source>
        <dbReference type="Pfam" id="PF09059"/>
    </source>
</evidence>
<evidence type="ECO:0000313" key="5">
    <source>
        <dbReference type="Proteomes" id="UP000009173"/>
    </source>
</evidence>
<dbReference type="Pfam" id="PF07201">
    <property type="entry name" value="HrpJ"/>
    <property type="match status" value="1"/>
</dbReference>
<dbReference type="GO" id="GO:0030254">
    <property type="term" value="P:protein secretion by the type III secretion system"/>
    <property type="evidence" value="ECO:0007669"/>
    <property type="project" value="InterPro"/>
</dbReference>
<dbReference type="KEGG" id="dvl:Dvul_3004"/>
<keyword evidence="4" id="KW-0614">Plasmid</keyword>
<proteinExistence type="predicted"/>
<name>A0A0H3ADQ7_NITV4</name>
<dbReference type="RefSeq" id="WP_011787382.1">
    <property type="nucleotide sequence ID" value="NC_008741.1"/>
</dbReference>
<feature type="domain" description="Type III secretion system effector delivery regulator TyeA" evidence="3">
    <location>
        <begin position="287"/>
        <end position="366"/>
    </location>
</feature>
<dbReference type="HOGENOM" id="CLU_043029_1_0_7"/>
<feature type="domain" description="Hypersensitivity response secretion-like HrpJ" evidence="2">
    <location>
        <begin position="60"/>
        <end position="214"/>
    </location>
</feature>
<dbReference type="GO" id="GO:0050709">
    <property type="term" value="P:negative regulation of protein secretion"/>
    <property type="evidence" value="ECO:0007669"/>
    <property type="project" value="InterPro"/>
</dbReference>
<evidence type="ECO:0000256" key="1">
    <source>
        <dbReference type="SAM" id="MobiDB-lite"/>
    </source>
</evidence>
<geneLocation type="plasmid" evidence="4 5">
    <name>pDVUL01</name>
</geneLocation>
<dbReference type="GO" id="GO:0009986">
    <property type="term" value="C:cell surface"/>
    <property type="evidence" value="ECO:0007669"/>
    <property type="project" value="InterPro"/>
</dbReference>
<dbReference type="GO" id="GO:0019867">
    <property type="term" value="C:outer membrane"/>
    <property type="evidence" value="ECO:0007669"/>
    <property type="project" value="InterPro"/>
</dbReference>
<accession>A0A0H3ADQ7</accession>
<dbReference type="InterPro" id="IPR013351">
    <property type="entry name" value="T3SS_TyeA-rel"/>
</dbReference>
<dbReference type="NCBIfam" id="TIGR02568">
    <property type="entry name" value="LcrE"/>
    <property type="match status" value="1"/>
</dbReference>
<dbReference type="Proteomes" id="UP000009173">
    <property type="component" value="Plasmid pDVUL01"/>
</dbReference>
<protein>
    <submittedName>
        <fullName evidence="4">Type III secretion outer membrane protein PopN</fullName>
    </submittedName>
</protein>
<dbReference type="Gene3D" id="1.10.150.630">
    <property type="match status" value="1"/>
</dbReference>
<dbReference type="Pfam" id="PF09059">
    <property type="entry name" value="TyeA"/>
    <property type="match status" value="1"/>
</dbReference>
<dbReference type="NCBIfam" id="TIGR02511">
    <property type="entry name" value="type_III_tyeA"/>
    <property type="match status" value="1"/>
</dbReference>
<evidence type="ECO:0000313" key="4">
    <source>
        <dbReference type="EMBL" id="ABM30015.1"/>
    </source>
</evidence>
<dbReference type="InterPro" id="IPR013401">
    <property type="entry name" value="T3SS_LcrE"/>
</dbReference>
<dbReference type="InterPro" id="IPR015144">
    <property type="entry name" value="T3SS_TyeA"/>
</dbReference>
<sequence>MSIDLRGVSGPAQPGLANVQDGPDGAAGTLLGRAATVVDSPLSLLADAAEELTFAADTTDEFELSERKERKSTEDAMAERIELYKELMHQAGKGEGLDRLKDSLKSQQGREEARREALSHFPDPSDAWAALHDALQAFEDDPAIPDGVREAVRGAIADLEAEHGPAIRAGVHGALASAGFADLGDADALRDLYRGTVCDFTTVEQVFATINERYGDERFDVAIGFLYRALSSDLGSDMPSMDGTHLESVNTSLGQLRLLKSAHALCADVMTRWENVHGVKDCPLTAQGLLEQVVALRSENFLGALHIDRIAAQAKAPDIEHEVLFLQELLRMTRNVPAQLFDGTAGRMKLLDAVQDAVDRAIDREDAFLAAQEG</sequence>
<feature type="region of interest" description="Disordered" evidence="1">
    <location>
        <begin position="1"/>
        <end position="23"/>
    </location>
</feature>
<dbReference type="AlphaFoldDB" id="A0A0H3ADQ7"/>
<organism evidence="4 5">
    <name type="scientific">Nitratidesulfovibrio vulgaris (strain DP4)</name>
    <name type="common">Desulfovibrio vulgaris</name>
    <dbReference type="NCBI Taxonomy" id="391774"/>
    <lineage>
        <taxon>Bacteria</taxon>
        <taxon>Pseudomonadati</taxon>
        <taxon>Thermodesulfobacteriota</taxon>
        <taxon>Desulfovibrionia</taxon>
        <taxon>Desulfovibrionales</taxon>
        <taxon>Desulfovibrionaceae</taxon>
        <taxon>Nitratidesulfovibrio</taxon>
    </lineage>
</organism>
<dbReference type="EMBL" id="CP000528">
    <property type="protein sequence ID" value="ABM30015.1"/>
    <property type="molecule type" value="Genomic_DNA"/>
</dbReference>
<evidence type="ECO:0000259" key="2">
    <source>
        <dbReference type="Pfam" id="PF07201"/>
    </source>
</evidence>
<gene>
    <name evidence="4" type="ordered locus">Dvul_3004</name>
</gene>
<dbReference type="Gene3D" id="1.20.1280.80">
    <property type="match status" value="1"/>
</dbReference>
<dbReference type="InterPro" id="IPR038347">
    <property type="entry name" value="TyeA_sf"/>
</dbReference>
<reference evidence="5" key="1">
    <citation type="journal article" date="2009" name="Environ. Microbiol.">
        <title>Contribution of mobile genetic elements to Desulfovibrio vulgaris genome plasticity.</title>
        <authorList>
            <person name="Walker C.B."/>
            <person name="Stolyar S."/>
            <person name="Chivian D."/>
            <person name="Pinel N."/>
            <person name="Gabster J.A."/>
            <person name="Dehal P.S."/>
            <person name="He Z."/>
            <person name="Yang Z.K."/>
            <person name="Yen H.C."/>
            <person name="Zhou J."/>
            <person name="Wall J.D."/>
            <person name="Hazen T.C."/>
            <person name="Arkin A.P."/>
            <person name="Stahl D.A."/>
        </authorList>
    </citation>
    <scope>NUCLEOTIDE SEQUENCE [LARGE SCALE GENOMIC DNA]</scope>
    <source>
        <strain evidence="5">DP4</strain>
        <plasmid evidence="5">Plasmid pDVUL01</plasmid>
    </source>
</reference>